<comment type="caution">
    <text evidence="7">The sequence shown here is derived from an EMBL/GenBank/DDBJ whole genome shotgun (WGS) entry which is preliminary data.</text>
</comment>
<dbReference type="AlphaFoldDB" id="A0ABD3QYR2"/>
<dbReference type="EMBL" id="JABMIG020000004">
    <property type="protein sequence ID" value="KAL3805147.1"/>
    <property type="molecule type" value="Genomic_DNA"/>
</dbReference>
<feature type="region of interest" description="Disordered" evidence="5">
    <location>
        <begin position="394"/>
        <end position="424"/>
    </location>
</feature>
<dbReference type="Gene3D" id="3.80.10.10">
    <property type="entry name" value="Ribonuclease Inhibitor"/>
    <property type="match status" value="3"/>
</dbReference>
<sequence length="946" mass="103998">MTDRYSRDYHPTVYQAQRGRRDDVECNHESTRPRSLSTDRPVKSYLERYHDIKSMTLSSGAVGASSLRSADRTRVTNTADSLAAKYSSDPIATILTDDESSKTLERWESRKERKRAQDSSRRWTTTTGADRGVEPASGVGGVTNRWSPRYDYDSPELNERKVVSDHNSSSNDDEGNGSPLFNDVELDDRPNIGVDHNSPLAIDHHFDRTDTQSRLQESQQPQPQPRRSNYVESLRSFSDAISEAVKRDYVSTRQPPQTHHSNNNEEAYHPPDPIPSVSFYDENKQDPEEEDQKYIGRRIRMGAAAGCCRRFPCKGSVHDENANGDGVWKEQNNDDVYPSSHPVSASNGRSQLHIYAALVVCIACVIATTVTIKHFSYEKGASYAMSGGTVTLRPTISSMPSSPPSDHPSGMPSEPPTNRPTSERERLISEYLSEITEGVSNVDGSPQYRAKMWILFEDGLNLRLPSIASEELKKAVMERIQQRYALATLYYALGIGEGGVLKGWLEGDECKFVGDFDEAWDGVGCDENGEVRALAIDGANLSGTIPSQISLLHKMENLIIKNNPYLQGKIPNSIGGMSQLRQIGLYGNALTGTLPQTVLQLPELVYLNVADNTLMGEVNWEGIGSQTKLDRLILQNNFFEGPILFRLLSGTKLTLLGLSNNNFRGMVDSSMGSMTSLEYLYLDRNKLVGTLPDSLGNLTSLVSLNLDENEFDGTLPSTIGQLSRLNYLSARGNKLSGSLPSGVRSLSNLKTLNLANNALSGSIRTLIEMPSLEHVHLYQNSFTGAIPSSLFAARNLKVLFLSSNSLSGNIPAEVSSARSLKGLYLSDNMLQGNIPNSACSLTNLEDLFLDENAFSGQLPGCLGNLSKLRRLYVFKNNLTGNVPSAILNLPNIVELGLEENDISGGIDQTCNADFDGSLDIWADCNELQGGCDCCTKCCSDMHSQCS</sequence>
<protein>
    <recommendedName>
        <fullName evidence="6">Disease resistance R13L4/SHOC-2-like LRR domain-containing protein</fullName>
    </recommendedName>
</protein>
<feature type="region of interest" description="Disordered" evidence="5">
    <location>
        <begin position="319"/>
        <end position="345"/>
    </location>
</feature>
<dbReference type="SUPFAM" id="SSF52058">
    <property type="entry name" value="L domain-like"/>
    <property type="match status" value="2"/>
</dbReference>
<dbReference type="InterPro" id="IPR032675">
    <property type="entry name" value="LRR_dom_sf"/>
</dbReference>
<dbReference type="InterPro" id="IPR051848">
    <property type="entry name" value="PGIP"/>
</dbReference>
<evidence type="ECO:0000256" key="1">
    <source>
        <dbReference type="ARBA" id="ARBA00004196"/>
    </source>
</evidence>
<feature type="compositionally biased region" description="Polar residues" evidence="5">
    <location>
        <begin position="251"/>
        <end position="261"/>
    </location>
</feature>
<reference evidence="7 8" key="1">
    <citation type="journal article" date="2020" name="G3 (Bethesda)">
        <title>Improved Reference Genome for Cyclotella cryptica CCMP332, a Model for Cell Wall Morphogenesis, Salinity Adaptation, and Lipid Production in Diatoms (Bacillariophyta).</title>
        <authorList>
            <person name="Roberts W.R."/>
            <person name="Downey K.M."/>
            <person name="Ruck E.C."/>
            <person name="Traller J.C."/>
            <person name="Alverson A.J."/>
        </authorList>
    </citation>
    <scope>NUCLEOTIDE SEQUENCE [LARGE SCALE GENOMIC DNA]</scope>
    <source>
        <strain evidence="7 8">CCMP332</strain>
    </source>
</reference>
<proteinExistence type="predicted"/>
<name>A0ABD3QYR2_9STRA</name>
<feature type="compositionally biased region" description="Basic and acidic residues" evidence="5">
    <location>
        <begin position="148"/>
        <end position="164"/>
    </location>
</feature>
<dbReference type="Pfam" id="PF00560">
    <property type="entry name" value="LRR_1"/>
    <property type="match status" value="2"/>
</dbReference>
<gene>
    <name evidence="7" type="ORF">HJC23_003375</name>
</gene>
<dbReference type="InterPro" id="IPR003591">
    <property type="entry name" value="Leu-rich_rpt_typical-subtyp"/>
</dbReference>
<dbReference type="Proteomes" id="UP001516023">
    <property type="component" value="Unassembled WGS sequence"/>
</dbReference>
<evidence type="ECO:0000256" key="3">
    <source>
        <dbReference type="ARBA" id="ARBA00022737"/>
    </source>
</evidence>
<feature type="compositionally biased region" description="Basic and acidic residues" evidence="5">
    <location>
        <begin position="101"/>
        <end position="121"/>
    </location>
</feature>
<dbReference type="FunFam" id="3.80.10.10:FF:000095">
    <property type="entry name" value="LRR receptor-like serine/threonine-protein kinase GSO1"/>
    <property type="match status" value="1"/>
</dbReference>
<keyword evidence="2" id="KW-0433">Leucine-rich repeat</keyword>
<dbReference type="PANTHER" id="PTHR48059">
    <property type="entry name" value="POLYGALACTURONASE INHIBITOR 1"/>
    <property type="match status" value="1"/>
</dbReference>
<keyword evidence="4" id="KW-0472">Membrane</keyword>
<dbReference type="InterPro" id="IPR001611">
    <property type="entry name" value="Leu-rich_rpt"/>
</dbReference>
<evidence type="ECO:0000256" key="2">
    <source>
        <dbReference type="ARBA" id="ARBA00022614"/>
    </source>
</evidence>
<evidence type="ECO:0000259" key="6">
    <source>
        <dbReference type="Pfam" id="PF23598"/>
    </source>
</evidence>
<dbReference type="Pfam" id="PF23598">
    <property type="entry name" value="LRR_14"/>
    <property type="match status" value="1"/>
</dbReference>
<accession>A0ABD3QYR2</accession>
<dbReference type="PANTHER" id="PTHR48059:SF30">
    <property type="entry name" value="OS06G0587000 PROTEIN"/>
    <property type="match status" value="1"/>
</dbReference>
<comment type="subcellular location">
    <subcellularLocation>
        <location evidence="1">Cell envelope</location>
    </subcellularLocation>
</comment>
<evidence type="ECO:0000313" key="7">
    <source>
        <dbReference type="EMBL" id="KAL3805147.1"/>
    </source>
</evidence>
<organism evidence="7 8">
    <name type="scientific">Cyclotella cryptica</name>
    <dbReference type="NCBI Taxonomy" id="29204"/>
    <lineage>
        <taxon>Eukaryota</taxon>
        <taxon>Sar</taxon>
        <taxon>Stramenopiles</taxon>
        <taxon>Ochrophyta</taxon>
        <taxon>Bacillariophyta</taxon>
        <taxon>Coscinodiscophyceae</taxon>
        <taxon>Thalassiosirophycidae</taxon>
        <taxon>Stephanodiscales</taxon>
        <taxon>Stephanodiscaceae</taxon>
        <taxon>Cyclotella</taxon>
    </lineage>
</organism>
<feature type="domain" description="Disease resistance R13L4/SHOC-2-like LRR" evidence="6">
    <location>
        <begin position="669"/>
        <end position="778"/>
    </location>
</feature>
<feature type="region of interest" description="Disordered" evidence="5">
    <location>
        <begin position="101"/>
        <end position="232"/>
    </location>
</feature>
<feature type="region of interest" description="Disordered" evidence="5">
    <location>
        <begin position="1"/>
        <end position="42"/>
    </location>
</feature>
<evidence type="ECO:0000313" key="8">
    <source>
        <dbReference type="Proteomes" id="UP001516023"/>
    </source>
</evidence>
<dbReference type="PROSITE" id="PS51450">
    <property type="entry name" value="LRR"/>
    <property type="match status" value="1"/>
</dbReference>
<dbReference type="InterPro" id="IPR055414">
    <property type="entry name" value="LRR_R13L4/SHOC2-like"/>
</dbReference>
<evidence type="ECO:0000256" key="4">
    <source>
        <dbReference type="ARBA" id="ARBA00023136"/>
    </source>
</evidence>
<dbReference type="SMART" id="SM00369">
    <property type="entry name" value="LRR_TYP"/>
    <property type="match status" value="6"/>
</dbReference>
<feature type="region of interest" description="Disordered" evidence="5">
    <location>
        <begin position="248"/>
        <end position="289"/>
    </location>
</feature>
<feature type="compositionally biased region" description="Basic and acidic residues" evidence="5">
    <location>
        <begin position="202"/>
        <end position="211"/>
    </location>
</feature>
<keyword evidence="3" id="KW-0677">Repeat</keyword>
<feature type="compositionally biased region" description="Basic and acidic residues" evidence="5">
    <location>
        <begin position="319"/>
        <end position="332"/>
    </location>
</feature>
<feature type="compositionally biased region" description="Basic and acidic residues" evidence="5">
    <location>
        <begin position="19"/>
        <end position="32"/>
    </location>
</feature>
<feature type="compositionally biased region" description="Basic and acidic residues" evidence="5">
    <location>
        <begin position="1"/>
        <end position="10"/>
    </location>
</feature>
<feature type="compositionally biased region" description="Low complexity" evidence="5">
    <location>
        <begin position="212"/>
        <end position="228"/>
    </location>
</feature>
<dbReference type="FunFam" id="3.80.10.10:FF:000041">
    <property type="entry name" value="LRR receptor-like serine/threonine-protein kinase ERECTA"/>
    <property type="match status" value="1"/>
</dbReference>
<evidence type="ECO:0000256" key="5">
    <source>
        <dbReference type="SAM" id="MobiDB-lite"/>
    </source>
</evidence>
<keyword evidence="8" id="KW-1185">Reference proteome</keyword>